<name>A0ABS3LFE7_9ENTE</name>
<dbReference type="EMBL" id="JAFREM010000032">
    <property type="protein sequence ID" value="MBO1308362.1"/>
    <property type="molecule type" value="Genomic_DNA"/>
</dbReference>
<dbReference type="RefSeq" id="WP_207675357.1">
    <property type="nucleotide sequence ID" value="NZ_JAFREM010000032.1"/>
</dbReference>
<reference evidence="1 2" key="1">
    <citation type="submission" date="2021-03" db="EMBL/GenBank/DDBJ databases">
        <title>Enterococcal diversity collection.</title>
        <authorList>
            <person name="Gilmore M.S."/>
            <person name="Schwartzman J."/>
            <person name="Van Tyne D."/>
            <person name="Martin M."/>
            <person name="Earl A.M."/>
            <person name="Manson A.L."/>
            <person name="Straub T."/>
            <person name="Salamzade R."/>
            <person name="Saavedra J."/>
            <person name="Lebreton F."/>
            <person name="Prichula J."/>
            <person name="Schaufler K."/>
            <person name="Gaca A."/>
            <person name="Sgardioli B."/>
            <person name="Wagenaar J."/>
            <person name="Strong T."/>
        </authorList>
    </citation>
    <scope>NUCLEOTIDE SEQUENCE [LARGE SCALE GENOMIC DNA]</scope>
    <source>
        <strain evidence="1 2">669A</strain>
    </source>
</reference>
<protein>
    <submittedName>
        <fullName evidence="1">Uncharacterized protein</fullName>
    </submittedName>
</protein>
<gene>
    <name evidence="1" type="ORF">JZO70_19455</name>
</gene>
<dbReference type="Proteomes" id="UP000664601">
    <property type="component" value="Unassembled WGS sequence"/>
</dbReference>
<comment type="caution">
    <text evidence="1">The sequence shown here is derived from an EMBL/GenBank/DDBJ whole genome shotgun (WGS) entry which is preliminary data.</text>
</comment>
<evidence type="ECO:0000313" key="2">
    <source>
        <dbReference type="Proteomes" id="UP000664601"/>
    </source>
</evidence>
<keyword evidence="2" id="KW-1185">Reference proteome</keyword>
<evidence type="ECO:0000313" key="1">
    <source>
        <dbReference type="EMBL" id="MBO1308362.1"/>
    </source>
</evidence>
<organism evidence="1 2">
    <name type="scientific">Candidatus Enterococcus moelleringii</name>
    <dbReference type="NCBI Taxonomy" id="2815325"/>
    <lineage>
        <taxon>Bacteria</taxon>
        <taxon>Bacillati</taxon>
        <taxon>Bacillota</taxon>
        <taxon>Bacilli</taxon>
        <taxon>Lactobacillales</taxon>
        <taxon>Enterococcaceae</taxon>
        <taxon>Enterococcus</taxon>
    </lineage>
</organism>
<sequence length="163" mass="19003">MVMNPEIKNPAFWDALSYEDKTAELIHISNNMGWTLEELSEQTDIPFDLLINLLSLQEEDDEKIKTALIKVTPVLEERLQEHHEGKNLEKEINQVTRQANVRHLSMNKLLGIDNETLNEWKIGTKEPSDLEKKVIKYLYVNFDEGIEILKILDNPKKEHQIKA</sequence>
<proteinExistence type="predicted"/>
<accession>A0ABS3LFE7</accession>